<comment type="caution">
    <text evidence="1">The sequence shown here is derived from an EMBL/GenBank/DDBJ whole genome shotgun (WGS) entry which is preliminary data.</text>
</comment>
<evidence type="ECO:0000313" key="2">
    <source>
        <dbReference type="Proteomes" id="UP001189429"/>
    </source>
</evidence>
<name>A0ABN9U0A0_9DINO</name>
<sequence>MKSVWPALVTPTVFDCSHQPDWDSFRRQVDEHARNGWPMEGPGAVALEQTARTLENRWRYLVCSQECRNSEDFRWGYVEAMGADVCHDSPQFERYVVVHYPGSEGTPLSAYRTVADFNNRNLTYRSGAGSGGKFCFYGYVAALVVLAQFAFPRSVAYAQRYLYIALAILGDFFAFDWLDSSGWPVRLLDINIHLSTVADAWRPLAPGMESLMSRHPGERGAGPLQAFLRWEGTGEAAKRTRRLWCQPHEGQTEMGIEGNGKAKTMFERFERTIGVRVRFIGNSIGHNVCGNYGLCASPDVERKVVQHLYGYSKGGTFDEVSPAFVAAFRPHVAAADVLMCTQPPAWCRFLLAFADKPVFMYIGLPLMWDVHEADRMPWLREFAAMAQDDGHVVVASSVFLAHEVHWQAGVLPPVQRLLGLHTGAAHTPVRNDSVLFSRFGTSAGMSECVVNRFLGANPWYPLRFVQLEEILFEEHRATRGDPSVLAGRESWANRLSELRTPGMPYRAMAEHRAAVLFPYDAVIFLFHELYSMQVPVFVPRDLWRWLFGPLTLPRMEARLADGQGGRAADAVAPPPGSPFFAEPRRPLNMDQALYWAGLTDWALLPHVHYFRGAAELLERLLDGPGLRAASARMKTFNEDQVVLSVDGWRRVAWRLLHASQGAL</sequence>
<proteinExistence type="predicted"/>
<gene>
    <name evidence="1" type="ORF">PCOR1329_LOCUS44050</name>
</gene>
<dbReference type="EMBL" id="CAUYUJ010015292">
    <property type="protein sequence ID" value="CAK0852085.1"/>
    <property type="molecule type" value="Genomic_DNA"/>
</dbReference>
<keyword evidence="2" id="KW-1185">Reference proteome</keyword>
<dbReference type="Proteomes" id="UP001189429">
    <property type="component" value="Unassembled WGS sequence"/>
</dbReference>
<accession>A0ABN9U0A0</accession>
<organism evidence="1 2">
    <name type="scientific">Prorocentrum cordatum</name>
    <dbReference type="NCBI Taxonomy" id="2364126"/>
    <lineage>
        <taxon>Eukaryota</taxon>
        <taxon>Sar</taxon>
        <taxon>Alveolata</taxon>
        <taxon>Dinophyceae</taxon>
        <taxon>Prorocentrales</taxon>
        <taxon>Prorocentraceae</taxon>
        <taxon>Prorocentrum</taxon>
    </lineage>
</organism>
<reference evidence="1" key="1">
    <citation type="submission" date="2023-10" db="EMBL/GenBank/DDBJ databases">
        <authorList>
            <person name="Chen Y."/>
            <person name="Shah S."/>
            <person name="Dougan E. K."/>
            <person name="Thang M."/>
            <person name="Chan C."/>
        </authorList>
    </citation>
    <scope>NUCLEOTIDE SEQUENCE [LARGE SCALE GENOMIC DNA]</scope>
</reference>
<protein>
    <submittedName>
        <fullName evidence="1">Uncharacterized protein</fullName>
    </submittedName>
</protein>
<evidence type="ECO:0000313" key="1">
    <source>
        <dbReference type="EMBL" id="CAK0852085.1"/>
    </source>
</evidence>